<evidence type="ECO:0000313" key="3">
    <source>
        <dbReference type="EMBL" id="QTC90950.1"/>
    </source>
</evidence>
<dbReference type="KEGG" id="bgoe:IFJ75_17260"/>
<reference evidence="3" key="1">
    <citation type="submission" date="2020-09" db="EMBL/GenBank/DDBJ databases">
        <title>Brevundimonas sp. LVF2 isolated from a puddle in Goettingen, Germany.</title>
        <authorList>
            <person name="Friedrich I."/>
            <person name="Klassen A."/>
            <person name="Hannes N."/>
            <person name="Schneider D."/>
            <person name="Hertel R."/>
            <person name="Daniel R."/>
        </authorList>
    </citation>
    <scope>NUCLEOTIDE SEQUENCE</scope>
    <source>
        <strain evidence="3">LVF2</strain>
    </source>
</reference>
<dbReference type="RefSeq" id="WP_207869823.1">
    <property type="nucleotide sequence ID" value="NZ_CP062222.1"/>
</dbReference>
<evidence type="ECO:0000256" key="2">
    <source>
        <dbReference type="HAMAP-Rule" id="MF_00048"/>
    </source>
</evidence>
<dbReference type="InterPro" id="IPR003509">
    <property type="entry name" value="UPF0102_YraN-like"/>
</dbReference>
<dbReference type="InterPro" id="IPR011335">
    <property type="entry name" value="Restrct_endonuc-II-like"/>
</dbReference>
<dbReference type="SUPFAM" id="SSF52980">
    <property type="entry name" value="Restriction endonuclease-like"/>
    <property type="match status" value="1"/>
</dbReference>
<protein>
    <recommendedName>
        <fullName evidence="2">UPF0102 protein IFJ75_17260</fullName>
    </recommendedName>
</protein>
<name>A0A975C061_9CAUL</name>
<dbReference type="GO" id="GO:0003676">
    <property type="term" value="F:nucleic acid binding"/>
    <property type="evidence" value="ECO:0007669"/>
    <property type="project" value="InterPro"/>
</dbReference>
<accession>A0A975C061</accession>
<dbReference type="Proteomes" id="UP000663918">
    <property type="component" value="Chromosome"/>
</dbReference>
<dbReference type="InterPro" id="IPR011856">
    <property type="entry name" value="tRNA_endonuc-like_dom_sf"/>
</dbReference>
<evidence type="ECO:0000313" key="4">
    <source>
        <dbReference type="Proteomes" id="UP000663918"/>
    </source>
</evidence>
<dbReference type="PANTHER" id="PTHR34039">
    <property type="entry name" value="UPF0102 PROTEIN YRAN"/>
    <property type="match status" value="1"/>
</dbReference>
<evidence type="ECO:0000256" key="1">
    <source>
        <dbReference type="ARBA" id="ARBA00006738"/>
    </source>
</evidence>
<dbReference type="EMBL" id="CP062222">
    <property type="protein sequence ID" value="QTC90950.1"/>
    <property type="molecule type" value="Genomic_DNA"/>
</dbReference>
<dbReference type="Pfam" id="PF02021">
    <property type="entry name" value="UPF0102"/>
    <property type="match status" value="1"/>
</dbReference>
<dbReference type="HAMAP" id="MF_00048">
    <property type="entry name" value="UPF0102"/>
    <property type="match status" value="1"/>
</dbReference>
<comment type="similarity">
    <text evidence="1 2">Belongs to the UPF0102 family.</text>
</comment>
<proteinExistence type="inferred from homology"/>
<gene>
    <name evidence="3" type="ORF">IFJ75_17260</name>
</gene>
<dbReference type="Gene3D" id="3.40.1350.10">
    <property type="match status" value="1"/>
</dbReference>
<dbReference type="AlphaFoldDB" id="A0A975C061"/>
<organism evidence="3 4">
    <name type="scientific">Brevundimonas goettingensis</name>
    <dbReference type="NCBI Taxonomy" id="2774190"/>
    <lineage>
        <taxon>Bacteria</taxon>
        <taxon>Pseudomonadati</taxon>
        <taxon>Pseudomonadota</taxon>
        <taxon>Alphaproteobacteria</taxon>
        <taxon>Caulobacterales</taxon>
        <taxon>Caulobacteraceae</taxon>
        <taxon>Brevundimonas</taxon>
    </lineage>
</organism>
<dbReference type="NCBIfam" id="NF009151">
    <property type="entry name" value="PRK12497.1-5"/>
    <property type="match status" value="1"/>
</dbReference>
<keyword evidence="4" id="KW-1185">Reference proteome</keyword>
<dbReference type="PANTHER" id="PTHR34039:SF1">
    <property type="entry name" value="UPF0102 PROTEIN YRAN"/>
    <property type="match status" value="1"/>
</dbReference>
<sequence>MKPPTRLKAPKQAARPKAAWRQALGGKAFRQGHASEWTAAAWLMLKGYQILGFRLKGRGGEIDILARRGRVLAVVEVKRRATMEAALTALTPEQHQRLVAAGKAVLHGRPSLAGHELRIDMVALAPGRFPRHVSAISFPGY</sequence>